<sequence>MASPSALIAMLLVMVVGCAAVASAMELSFIVGDAQGWNTGVNYTAWAKGKTFEANDTLVFRYARNQHTVTEVTKSDYDACTVSGKPISDFEGGALVTFIALSPGEHYFICKIGNHCASGMKLAVTVSNSSDTPRPQPWIGPYSTPASASAHLHAGGAVVAAAVGILLNLALF</sequence>
<evidence type="ECO:0000256" key="1">
    <source>
        <dbReference type="ARBA" id="ARBA00022723"/>
    </source>
</evidence>
<dbReference type="Gramene" id="OBART08G18400.1">
    <property type="protein sequence ID" value="OBART08G18400.1"/>
    <property type="gene ID" value="OBART08G18400"/>
</dbReference>
<dbReference type="InterPro" id="IPR003245">
    <property type="entry name" value="Phytocyanin_dom"/>
</dbReference>
<dbReference type="PANTHER" id="PTHR33021">
    <property type="entry name" value="BLUE COPPER PROTEIN"/>
    <property type="match status" value="1"/>
</dbReference>
<keyword evidence="4" id="KW-0812">Transmembrane</keyword>
<dbReference type="PROSITE" id="PS51485">
    <property type="entry name" value="PHYTOCYANIN"/>
    <property type="match status" value="1"/>
</dbReference>
<evidence type="ECO:0000313" key="8">
    <source>
        <dbReference type="Proteomes" id="UP000026960"/>
    </source>
</evidence>
<dbReference type="InterPro" id="IPR028871">
    <property type="entry name" value="BlueCu_1_BS"/>
</dbReference>
<name>A0A0D3H1G6_9ORYZ</name>
<dbReference type="CDD" id="cd04216">
    <property type="entry name" value="Phytocyanin"/>
    <property type="match status" value="1"/>
</dbReference>
<dbReference type="STRING" id="65489.A0A0D3H1G6"/>
<reference evidence="7" key="2">
    <citation type="submission" date="2015-03" db="UniProtKB">
        <authorList>
            <consortium name="EnsemblPlants"/>
        </authorList>
    </citation>
    <scope>IDENTIFICATION</scope>
</reference>
<accession>A0A0D3H1G6</accession>
<evidence type="ECO:0000256" key="3">
    <source>
        <dbReference type="ARBA" id="ARBA00023180"/>
    </source>
</evidence>
<dbReference type="InterPro" id="IPR039391">
    <property type="entry name" value="Phytocyanin-like"/>
</dbReference>
<feature type="domain" description="Phytocyanin" evidence="6">
    <location>
        <begin position="27"/>
        <end position="128"/>
    </location>
</feature>
<dbReference type="AlphaFoldDB" id="A0A0D3H1G6"/>
<evidence type="ECO:0000259" key="6">
    <source>
        <dbReference type="PROSITE" id="PS51485"/>
    </source>
</evidence>
<keyword evidence="8" id="KW-1185">Reference proteome</keyword>
<feature type="signal peptide" evidence="5">
    <location>
        <begin position="1"/>
        <end position="24"/>
    </location>
</feature>
<evidence type="ECO:0000256" key="5">
    <source>
        <dbReference type="SAM" id="SignalP"/>
    </source>
</evidence>
<proteinExistence type="predicted"/>
<protein>
    <recommendedName>
        <fullName evidence="6">Phytocyanin domain-containing protein</fullName>
    </recommendedName>
</protein>
<feature type="transmembrane region" description="Helical" evidence="4">
    <location>
        <begin position="152"/>
        <end position="171"/>
    </location>
</feature>
<evidence type="ECO:0000313" key="7">
    <source>
        <dbReference type="EnsemblPlants" id="OBART08G18400.1"/>
    </source>
</evidence>
<dbReference type="HOGENOM" id="CLU_058719_3_2_1"/>
<keyword evidence="4" id="KW-1133">Transmembrane helix</keyword>
<dbReference type="PANTHER" id="PTHR33021:SF439">
    <property type="entry name" value="OS09G0469300 PROTEIN"/>
    <property type="match status" value="1"/>
</dbReference>
<keyword evidence="2" id="KW-0186">Copper</keyword>
<organism evidence="7">
    <name type="scientific">Oryza barthii</name>
    <dbReference type="NCBI Taxonomy" id="65489"/>
    <lineage>
        <taxon>Eukaryota</taxon>
        <taxon>Viridiplantae</taxon>
        <taxon>Streptophyta</taxon>
        <taxon>Embryophyta</taxon>
        <taxon>Tracheophyta</taxon>
        <taxon>Spermatophyta</taxon>
        <taxon>Magnoliopsida</taxon>
        <taxon>Liliopsida</taxon>
        <taxon>Poales</taxon>
        <taxon>Poaceae</taxon>
        <taxon>BOP clade</taxon>
        <taxon>Oryzoideae</taxon>
        <taxon>Oryzeae</taxon>
        <taxon>Oryzinae</taxon>
        <taxon>Oryza</taxon>
    </lineage>
</organism>
<keyword evidence="3" id="KW-0325">Glycoprotein</keyword>
<evidence type="ECO:0000256" key="2">
    <source>
        <dbReference type="ARBA" id="ARBA00023008"/>
    </source>
</evidence>
<keyword evidence="5" id="KW-0732">Signal</keyword>
<dbReference type="GO" id="GO:0009055">
    <property type="term" value="F:electron transfer activity"/>
    <property type="evidence" value="ECO:0007669"/>
    <property type="project" value="InterPro"/>
</dbReference>
<feature type="chain" id="PRO_5002273001" description="Phytocyanin domain-containing protein" evidence="5">
    <location>
        <begin position="25"/>
        <end position="172"/>
    </location>
</feature>
<dbReference type="GO" id="GO:0005886">
    <property type="term" value="C:plasma membrane"/>
    <property type="evidence" value="ECO:0007669"/>
    <property type="project" value="TreeGrafter"/>
</dbReference>
<dbReference type="FunFam" id="2.60.40.420:FF:000003">
    <property type="entry name" value="Blue copper"/>
    <property type="match status" value="1"/>
</dbReference>
<dbReference type="GO" id="GO:0046872">
    <property type="term" value="F:metal ion binding"/>
    <property type="evidence" value="ECO:0007669"/>
    <property type="project" value="UniProtKB-KW"/>
</dbReference>
<dbReference type="eggNOG" id="ENOG502RZ8U">
    <property type="taxonomic scope" value="Eukaryota"/>
</dbReference>
<dbReference type="Gene3D" id="2.60.40.420">
    <property type="entry name" value="Cupredoxins - blue copper proteins"/>
    <property type="match status" value="1"/>
</dbReference>
<dbReference type="EnsemblPlants" id="OBART08G18400.1">
    <property type="protein sequence ID" value="OBART08G18400.1"/>
    <property type="gene ID" value="OBART08G18400"/>
</dbReference>
<dbReference type="Pfam" id="PF02298">
    <property type="entry name" value="Cu_bind_like"/>
    <property type="match status" value="1"/>
</dbReference>
<dbReference type="InterPro" id="IPR008972">
    <property type="entry name" value="Cupredoxin"/>
</dbReference>
<dbReference type="PROSITE" id="PS00196">
    <property type="entry name" value="COPPER_BLUE"/>
    <property type="match status" value="1"/>
</dbReference>
<reference evidence="7" key="1">
    <citation type="journal article" date="2009" name="Rice">
        <title>De Novo Next Generation Sequencing of Plant Genomes.</title>
        <authorList>
            <person name="Rounsley S."/>
            <person name="Marri P.R."/>
            <person name="Yu Y."/>
            <person name="He R."/>
            <person name="Sisneros N."/>
            <person name="Goicoechea J.L."/>
            <person name="Lee S.J."/>
            <person name="Angelova A."/>
            <person name="Kudrna D."/>
            <person name="Luo M."/>
            <person name="Affourtit J."/>
            <person name="Desany B."/>
            <person name="Knight J."/>
            <person name="Niazi F."/>
            <person name="Egholm M."/>
            <person name="Wing R.A."/>
        </authorList>
    </citation>
    <scope>NUCLEOTIDE SEQUENCE [LARGE SCALE GENOMIC DNA]</scope>
    <source>
        <strain evidence="7">cv. IRGC 105608</strain>
    </source>
</reference>
<dbReference type="Proteomes" id="UP000026960">
    <property type="component" value="Chromosome 8"/>
</dbReference>
<dbReference type="SUPFAM" id="SSF49503">
    <property type="entry name" value="Cupredoxins"/>
    <property type="match status" value="1"/>
</dbReference>
<dbReference type="PaxDb" id="65489-OBART08G18400.1"/>
<keyword evidence="4" id="KW-0472">Membrane</keyword>
<evidence type="ECO:0000256" key="4">
    <source>
        <dbReference type="SAM" id="Phobius"/>
    </source>
</evidence>
<keyword evidence="1" id="KW-0479">Metal-binding</keyword>